<name>D2V422_NAEGR</name>
<dbReference type="Proteomes" id="UP000006671">
    <property type="component" value="Unassembled WGS sequence"/>
</dbReference>
<accession>D2V422</accession>
<sequence>MCNKALGISTIVVGNLTNPFGLSITNQSLLVANTIGQTILYVDLNNYFNYSVIVGVKDVAGFNGDGQLTYLNITLANPQKAFKYNSLIYVADTWNQRIRVIDGNFMYTLIGDGECGDSKNGNDLKSFQLCNPTDIFVLDDIIYICDSNNHKIRKIQNGTVETICGNGDNGFNGDDIKAVDASLNEPQSIYVTRNTKGTDHILYIADTSNHRIRKVENGIISTICGNGESKYNGDLIPAKEASLNNPKSVLVTSVGEVYFRFFK</sequence>
<dbReference type="PANTHER" id="PTHR46388">
    <property type="entry name" value="NHL REPEAT-CONTAINING PROTEIN 2"/>
    <property type="match status" value="1"/>
</dbReference>
<dbReference type="SUPFAM" id="SSF63825">
    <property type="entry name" value="YWTD domain"/>
    <property type="match status" value="1"/>
</dbReference>
<dbReference type="STRING" id="5762.D2V422"/>
<evidence type="ECO:0000313" key="2">
    <source>
        <dbReference type="Proteomes" id="UP000006671"/>
    </source>
</evidence>
<dbReference type="PANTHER" id="PTHR46388:SF2">
    <property type="entry name" value="NHL REPEAT-CONTAINING PROTEIN 2"/>
    <property type="match status" value="1"/>
</dbReference>
<protein>
    <submittedName>
        <fullName evidence="1">Predicted protein</fullName>
    </submittedName>
</protein>
<dbReference type="Gene3D" id="2.120.10.30">
    <property type="entry name" value="TolB, C-terminal domain"/>
    <property type="match status" value="2"/>
</dbReference>
<dbReference type="InterPro" id="IPR011042">
    <property type="entry name" value="6-blade_b-propeller_TolB-like"/>
</dbReference>
<gene>
    <name evidence="1" type="ORF">NAEGRDRAFT_63568</name>
</gene>
<dbReference type="InParanoid" id="D2V422"/>
<dbReference type="GeneID" id="8849758"/>
<dbReference type="RefSeq" id="XP_002681045.1">
    <property type="nucleotide sequence ID" value="XM_002680999.1"/>
</dbReference>
<proteinExistence type="predicted"/>
<dbReference type="KEGG" id="ngr:NAEGRDRAFT_63568"/>
<dbReference type="OrthoDB" id="342730at2759"/>
<reference evidence="1 2" key="1">
    <citation type="journal article" date="2010" name="Cell">
        <title>The genome of Naegleria gruberi illuminates early eukaryotic versatility.</title>
        <authorList>
            <person name="Fritz-Laylin L.K."/>
            <person name="Prochnik S.E."/>
            <person name="Ginger M.L."/>
            <person name="Dacks J.B."/>
            <person name="Carpenter M.L."/>
            <person name="Field M.C."/>
            <person name="Kuo A."/>
            <person name="Paredez A."/>
            <person name="Chapman J."/>
            <person name="Pham J."/>
            <person name="Shu S."/>
            <person name="Neupane R."/>
            <person name="Cipriano M."/>
            <person name="Mancuso J."/>
            <person name="Tu H."/>
            <person name="Salamov A."/>
            <person name="Lindquist E."/>
            <person name="Shapiro H."/>
            <person name="Lucas S."/>
            <person name="Grigoriev I.V."/>
            <person name="Cande W.Z."/>
            <person name="Fulton C."/>
            <person name="Rokhsar D.S."/>
            <person name="Dawson S.C."/>
        </authorList>
    </citation>
    <scope>NUCLEOTIDE SEQUENCE [LARGE SCALE GENOMIC DNA]</scope>
    <source>
        <strain evidence="1 2">NEG-M</strain>
    </source>
</reference>
<evidence type="ECO:0000313" key="1">
    <source>
        <dbReference type="EMBL" id="EFC48301.1"/>
    </source>
</evidence>
<dbReference type="AlphaFoldDB" id="D2V422"/>
<dbReference type="VEuPathDB" id="AmoebaDB:NAEGRDRAFT_63568"/>
<dbReference type="EMBL" id="GG738851">
    <property type="protein sequence ID" value="EFC48301.1"/>
    <property type="molecule type" value="Genomic_DNA"/>
</dbReference>
<keyword evidence="2" id="KW-1185">Reference proteome</keyword>
<organism evidence="2">
    <name type="scientific">Naegleria gruberi</name>
    <name type="common">Amoeba</name>
    <dbReference type="NCBI Taxonomy" id="5762"/>
    <lineage>
        <taxon>Eukaryota</taxon>
        <taxon>Discoba</taxon>
        <taxon>Heterolobosea</taxon>
        <taxon>Tetramitia</taxon>
        <taxon>Eutetramitia</taxon>
        <taxon>Vahlkampfiidae</taxon>
        <taxon>Naegleria</taxon>
    </lineage>
</organism>